<proteinExistence type="predicted"/>
<name>A0A1H7UYA3_9RHOB</name>
<evidence type="ECO:0000313" key="3">
    <source>
        <dbReference type="Proteomes" id="UP000199582"/>
    </source>
</evidence>
<dbReference type="EMBL" id="FOAG01000011">
    <property type="protein sequence ID" value="SEM01940.1"/>
    <property type="molecule type" value="Genomic_DNA"/>
</dbReference>
<feature type="region of interest" description="Disordered" evidence="1">
    <location>
        <begin position="51"/>
        <end position="74"/>
    </location>
</feature>
<accession>A0A1H7UYA3</accession>
<keyword evidence="3" id="KW-1185">Reference proteome</keyword>
<protein>
    <submittedName>
        <fullName evidence="2">Uncharacterized protein</fullName>
    </submittedName>
</protein>
<sequence>MPIRGRGPIPAVILCRFPLRFAGMWGVQDKSSTLNLRLGRLHISKSIQNGSELRGGAWSGRDKSFSQTRKGPDMNLSSMLADRHASDRPVRVGLVGAGKFGSMILVRSGGEVKFGIPFLEPDAPRPR</sequence>
<gene>
    <name evidence="2" type="ORF">SAMN05443999_11163</name>
</gene>
<dbReference type="Proteomes" id="UP000199582">
    <property type="component" value="Unassembled WGS sequence"/>
</dbReference>
<dbReference type="STRING" id="1287727.SAMN05443999_11163"/>
<evidence type="ECO:0000313" key="2">
    <source>
        <dbReference type="EMBL" id="SEM01940.1"/>
    </source>
</evidence>
<dbReference type="AlphaFoldDB" id="A0A1H7UYA3"/>
<organism evidence="2 3">
    <name type="scientific">Roseovarius azorensis</name>
    <dbReference type="NCBI Taxonomy" id="1287727"/>
    <lineage>
        <taxon>Bacteria</taxon>
        <taxon>Pseudomonadati</taxon>
        <taxon>Pseudomonadota</taxon>
        <taxon>Alphaproteobacteria</taxon>
        <taxon>Rhodobacterales</taxon>
        <taxon>Roseobacteraceae</taxon>
        <taxon>Roseovarius</taxon>
    </lineage>
</organism>
<reference evidence="2 3" key="1">
    <citation type="submission" date="2016-10" db="EMBL/GenBank/DDBJ databases">
        <authorList>
            <person name="de Groot N.N."/>
        </authorList>
    </citation>
    <scope>NUCLEOTIDE SEQUENCE [LARGE SCALE GENOMIC DNA]</scope>
    <source>
        <strain evidence="2 3">DSM 100674</strain>
    </source>
</reference>
<evidence type="ECO:0000256" key="1">
    <source>
        <dbReference type="SAM" id="MobiDB-lite"/>
    </source>
</evidence>